<sequence>MIKLFVTDLDGCISEPFKTPDWEAINEIRKLNVESRTSDLIPPLTICTGRPFPYAEAVAQWLDIRLPFVFESAGVFHWEGHRFETAISTENGAIEPIRQMKKWLTTEVLPDYPGINLEFTKMMDAGIVGMDQEVIKKLHDLILNKVSRDFPGLEVHATDISVNTLMPGNDKLQGFKLLSKALDIPLDKMGYIGDSSGDVPALKAVKLAFAPLNAREIAKQHGTVIEKNTTEAVLEAYHRIIEHNRKLAKT</sequence>
<proteinExistence type="predicted"/>
<gene>
    <name evidence="1" type="ORF">CWD77_06045</name>
</gene>
<dbReference type="EMBL" id="PISP01000001">
    <property type="protein sequence ID" value="PKD45015.1"/>
    <property type="molecule type" value="Genomic_DNA"/>
</dbReference>
<dbReference type="SUPFAM" id="SSF56784">
    <property type="entry name" value="HAD-like"/>
    <property type="match status" value="1"/>
</dbReference>
<dbReference type="OrthoDB" id="9814970at2"/>
<name>A0A2N0VLD2_9BACT</name>
<dbReference type="GO" id="GO:0016791">
    <property type="term" value="F:phosphatase activity"/>
    <property type="evidence" value="ECO:0007669"/>
    <property type="project" value="TreeGrafter"/>
</dbReference>
<dbReference type="InterPro" id="IPR023214">
    <property type="entry name" value="HAD_sf"/>
</dbReference>
<dbReference type="Gene3D" id="3.40.50.1000">
    <property type="entry name" value="HAD superfamily/HAD-like"/>
    <property type="match status" value="1"/>
</dbReference>
<evidence type="ECO:0000313" key="2">
    <source>
        <dbReference type="Proteomes" id="UP000233398"/>
    </source>
</evidence>
<evidence type="ECO:0008006" key="3">
    <source>
        <dbReference type="Google" id="ProtNLM"/>
    </source>
</evidence>
<dbReference type="Gene3D" id="3.90.1070.10">
    <property type="match status" value="1"/>
</dbReference>
<organism evidence="1 2">
    <name type="scientific">Rhodohalobacter barkolensis</name>
    <dbReference type="NCBI Taxonomy" id="2053187"/>
    <lineage>
        <taxon>Bacteria</taxon>
        <taxon>Pseudomonadati</taxon>
        <taxon>Balneolota</taxon>
        <taxon>Balneolia</taxon>
        <taxon>Balneolales</taxon>
        <taxon>Balneolaceae</taxon>
        <taxon>Rhodohalobacter</taxon>
    </lineage>
</organism>
<dbReference type="Pfam" id="PF08282">
    <property type="entry name" value="Hydrolase_3"/>
    <property type="match status" value="1"/>
</dbReference>
<comment type="caution">
    <text evidence="1">The sequence shown here is derived from an EMBL/GenBank/DDBJ whole genome shotgun (WGS) entry which is preliminary data.</text>
</comment>
<reference evidence="1 2" key="1">
    <citation type="submission" date="2017-11" db="EMBL/GenBank/DDBJ databases">
        <title>Rhodohalobacter 15182 sp. nov., isolated from a salt lake.</title>
        <authorList>
            <person name="Han S."/>
        </authorList>
    </citation>
    <scope>NUCLEOTIDE SEQUENCE [LARGE SCALE GENOMIC DNA]</scope>
    <source>
        <strain evidence="1 2">15182</strain>
    </source>
</reference>
<dbReference type="GO" id="GO:0005829">
    <property type="term" value="C:cytosol"/>
    <property type="evidence" value="ECO:0007669"/>
    <property type="project" value="TreeGrafter"/>
</dbReference>
<accession>A0A2N0VLD2</accession>
<dbReference type="AlphaFoldDB" id="A0A2N0VLD2"/>
<dbReference type="RefSeq" id="WP_101072367.1">
    <property type="nucleotide sequence ID" value="NZ_PISP01000001.1"/>
</dbReference>
<protein>
    <recommendedName>
        <fullName evidence="3">HAD family phosphatase</fullName>
    </recommendedName>
</protein>
<dbReference type="Proteomes" id="UP000233398">
    <property type="component" value="Unassembled WGS sequence"/>
</dbReference>
<evidence type="ECO:0000313" key="1">
    <source>
        <dbReference type="EMBL" id="PKD45015.1"/>
    </source>
</evidence>
<dbReference type="PANTHER" id="PTHR10000">
    <property type="entry name" value="PHOSPHOSERINE PHOSPHATASE"/>
    <property type="match status" value="1"/>
</dbReference>
<dbReference type="InterPro" id="IPR036412">
    <property type="entry name" value="HAD-like_sf"/>
</dbReference>
<dbReference type="PANTHER" id="PTHR10000:SF8">
    <property type="entry name" value="HAD SUPERFAMILY HYDROLASE-LIKE, TYPE 3"/>
    <property type="match status" value="1"/>
</dbReference>
<keyword evidence="2" id="KW-1185">Reference proteome</keyword>
<dbReference type="GO" id="GO:0000287">
    <property type="term" value="F:magnesium ion binding"/>
    <property type="evidence" value="ECO:0007669"/>
    <property type="project" value="TreeGrafter"/>
</dbReference>